<accession>A0A229P176</accession>
<protein>
    <recommendedName>
        <fullName evidence="4">MYXO-CTERM domain-containing protein</fullName>
    </recommendedName>
</protein>
<dbReference type="NCBIfam" id="NF041742">
    <property type="entry name" value="WGxxGxxG_fam"/>
    <property type="match status" value="1"/>
</dbReference>
<evidence type="ECO:0000256" key="1">
    <source>
        <dbReference type="SAM" id="SignalP"/>
    </source>
</evidence>
<gene>
    <name evidence="2" type="ORF">CGZ75_03420</name>
</gene>
<evidence type="ECO:0000313" key="2">
    <source>
        <dbReference type="EMBL" id="OXM15781.1"/>
    </source>
</evidence>
<evidence type="ECO:0008006" key="4">
    <source>
        <dbReference type="Google" id="ProtNLM"/>
    </source>
</evidence>
<comment type="caution">
    <text evidence="2">The sequence shown here is derived from an EMBL/GenBank/DDBJ whole genome shotgun (WGS) entry which is preliminary data.</text>
</comment>
<evidence type="ECO:0000313" key="3">
    <source>
        <dbReference type="Proteomes" id="UP000215145"/>
    </source>
</evidence>
<reference evidence="2 3" key="1">
    <citation type="submission" date="2017-07" db="EMBL/GenBank/DDBJ databases">
        <title>Paenibacillus herberti R33 genome sequencing and assembly.</title>
        <authorList>
            <person name="Su W."/>
        </authorList>
    </citation>
    <scope>NUCLEOTIDE SEQUENCE [LARGE SCALE GENOMIC DNA]</scope>
    <source>
        <strain evidence="2 3">R33</strain>
    </source>
</reference>
<feature type="signal peptide" evidence="1">
    <location>
        <begin position="1"/>
        <end position="22"/>
    </location>
</feature>
<proteinExistence type="predicted"/>
<feature type="chain" id="PRO_5038509769" description="MYXO-CTERM domain-containing protein" evidence="1">
    <location>
        <begin position="23"/>
        <end position="86"/>
    </location>
</feature>
<dbReference type="Proteomes" id="UP000215145">
    <property type="component" value="Unassembled WGS sequence"/>
</dbReference>
<dbReference type="RefSeq" id="WP_089522873.1">
    <property type="nucleotide sequence ID" value="NZ_NMUQ01000001.1"/>
</dbReference>
<name>A0A229P176_9BACL</name>
<dbReference type="AlphaFoldDB" id="A0A229P176"/>
<sequence length="86" mass="9391">MKKIVMTLVLALGLAFSSYAPAFAHNTGMNGNLEQNMNTNTTSSMNANSYHAQSVDNNEKKSNWGWLGLLGLVGLAGLRNRNPERH</sequence>
<dbReference type="NCBIfam" id="NF038039">
    <property type="entry name" value="WGxxGxxG-CTERM"/>
    <property type="match status" value="1"/>
</dbReference>
<keyword evidence="3" id="KW-1185">Reference proteome</keyword>
<dbReference type="EMBL" id="NMUQ01000001">
    <property type="protein sequence ID" value="OXM15781.1"/>
    <property type="molecule type" value="Genomic_DNA"/>
</dbReference>
<keyword evidence="1" id="KW-0732">Signal</keyword>
<organism evidence="2 3">
    <name type="scientific">Paenibacillus herberti</name>
    <dbReference type="NCBI Taxonomy" id="1619309"/>
    <lineage>
        <taxon>Bacteria</taxon>
        <taxon>Bacillati</taxon>
        <taxon>Bacillota</taxon>
        <taxon>Bacilli</taxon>
        <taxon>Bacillales</taxon>
        <taxon>Paenibacillaceae</taxon>
        <taxon>Paenibacillus</taxon>
    </lineage>
</organism>